<dbReference type="InterPro" id="IPR003582">
    <property type="entry name" value="ShKT_dom"/>
</dbReference>
<dbReference type="PANTHER" id="PTHR22906:SF54">
    <property type="entry name" value="IG-LIKE DOMAIN-CONTAINING PROTEIN"/>
    <property type="match status" value="1"/>
</dbReference>
<dbReference type="AlphaFoldDB" id="A0AAU9VRW8"/>
<feature type="compositionally biased region" description="Basic and acidic residues" evidence="6">
    <location>
        <begin position="316"/>
        <end position="336"/>
    </location>
</feature>
<dbReference type="GO" id="GO:0090729">
    <property type="term" value="F:toxin activity"/>
    <property type="evidence" value="ECO:0007669"/>
    <property type="project" value="UniProtKB-KW"/>
</dbReference>
<dbReference type="GO" id="GO:0046556">
    <property type="term" value="F:alpha-L-arabinofuranosidase activity"/>
    <property type="evidence" value="ECO:0007669"/>
    <property type="project" value="InterPro"/>
</dbReference>
<dbReference type="Pfam" id="PF01549">
    <property type="entry name" value="ShK"/>
    <property type="match status" value="1"/>
</dbReference>
<evidence type="ECO:0000256" key="3">
    <source>
        <dbReference type="ARBA" id="ARBA00023157"/>
    </source>
</evidence>
<dbReference type="Gene3D" id="1.10.10.1940">
    <property type="match status" value="1"/>
</dbReference>
<feature type="compositionally biased region" description="Basic and acidic residues" evidence="6">
    <location>
        <begin position="236"/>
        <end position="247"/>
    </location>
</feature>
<dbReference type="Proteomes" id="UP001159428">
    <property type="component" value="Unassembled WGS sequence"/>
</dbReference>
<feature type="compositionally biased region" description="Polar residues" evidence="6">
    <location>
        <begin position="580"/>
        <end position="593"/>
    </location>
</feature>
<feature type="domain" description="ShKT" evidence="8">
    <location>
        <begin position="710"/>
        <end position="745"/>
    </location>
</feature>
<keyword evidence="3" id="KW-1015">Disulfide bond</keyword>
<evidence type="ECO:0000256" key="4">
    <source>
        <dbReference type="PROSITE-ProRule" id="PRU01005"/>
    </source>
</evidence>
<comment type="caution">
    <text evidence="4">Lacks conserved residue(s) required for the propagation of feature annotation.</text>
</comment>
<feature type="signal peptide" evidence="7">
    <location>
        <begin position="1"/>
        <end position="20"/>
    </location>
</feature>
<dbReference type="InterPro" id="IPR000884">
    <property type="entry name" value="TSP1_rpt"/>
</dbReference>
<organism evidence="9 10">
    <name type="scientific">Pocillopora meandrina</name>
    <dbReference type="NCBI Taxonomy" id="46732"/>
    <lineage>
        <taxon>Eukaryota</taxon>
        <taxon>Metazoa</taxon>
        <taxon>Cnidaria</taxon>
        <taxon>Anthozoa</taxon>
        <taxon>Hexacorallia</taxon>
        <taxon>Scleractinia</taxon>
        <taxon>Astrocoeniina</taxon>
        <taxon>Pocilloporidae</taxon>
        <taxon>Pocillopora</taxon>
    </lineage>
</organism>
<keyword evidence="2" id="KW-0677">Repeat</keyword>
<keyword evidence="1" id="KW-0800">Toxin</keyword>
<sequence length="1165" mass="131457">MRLFAIFAALLSLQLCLILAKADLRLPKCVKIVSINTPLDDPTRAAENYGVRADKRRAMLTDKPGIFRIREGLTDEKGTVSLEALFHPRFYLRHKNYHFHLEKEVNNSVFYKDATFFILKVTEHPTLYAFELYSHPTWFMRHLKHKPYTMVLRKVNESSKDVLDSTFFLAPHRCFPKQGNDSNAEKKTVLVGDGTFIDTADEDADIATAKANDLNADEKDDSIVIHTEDDKTDDGDDKKPIKIHTEADSSEESQEEILKEIEDAFRTAQNTNNSTYLEKIEKDIEEKVNTIAEKASDYLNKPSIHTRKKNNGKTSAVHDIEIHTESDKPDNTKNIDPESDVDQPSHEQDSIHNSSEDNKTERTQRVEVLGPVIDLTKPMDQNDETDIDKEIVVTGQPKLNGKLTIDTTYQYSHPPKLKNREKERHKEKLAGFSIDDVITPKTRSNRTSKKTPLHLHVVRNKAYKDLTVANKALNSNIEKLRNVLEAIEDVPSDTKASEKGTVIVKNMHPNELYHQQHLNKNKRPSLALSGTPEVHQNPPYLPQTPSDLKVLKSQSTVQTTVTELPHSPFTTSAADEKASTPIQNSRAKASPLKNNSVNKTQLATVDVNPQGANTIPPTSTPGLHVIQGTRDLPSGKAGNNLSYEVFDHLASELVDHDTTGNPTPVTAGKGTRNTVTDWMKNLKPHNASLQETFNELNPVDSAKIFYLDKCEDKFPKACEDWAAQRYCLTFSELMKRYCRKACKLCNHVLATGFTTCDKTCGGGIRLRMIKVNNRQVLQRRSCNVQNCPVNGGYTPYSDWSECSVTCGEGVRYRHRSCTSPKPQFGGRDCSHLGAPVDTMPCVKGCKGFKPSKYHSSLNSGLKKSKHHTDRLSPEEFPEYHAEEANPKASDPDYGHEFEWPNKHHRHKPVVLKQVHKNVYKHRDDYGNNHYLNVDEEQSPYDQLQTHVVRYQGRQVAKMQCSPSRLLNFQKHPSNSPMAFKRSNPYKLFDAGGIVYDKDGVPSDTTTNVVQAFDSPYKIILQKGKNNQMKVLEQCIESDASVNPEADLKLGEQGLAMASEQRSLPTTSASTPAANSLASNRFAENGLYEYKYQDIGEGVDENRIDNDVSDQLTRAIKNEEAEISQKSLRSQDPKPTLKEELFAEKEEAWREKKYEDSLARRAKVMS</sequence>
<feature type="compositionally biased region" description="Polar residues" evidence="6">
    <location>
        <begin position="1059"/>
        <end position="1076"/>
    </location>
</feature>
<evidence type="ECO:0000313" key="10">
    <source>
        <dbReference type="Proteomes" id="UP001159428"/>
    </source>
</evidence>
<evidence type="ECO:0000256" key="7">
    <source>
        <dbReference type="SAM" id="SignalP"/>
    </source>
</evidence>
<feature type="region of interest" description="Disordered" evidence="6">
    <location>
        <begin position="302"/>
        <end position="368"/>
    </location>
</feature>
<keyword evidence="10" id="KW-1185">Reference proteome</keyword>
<feature type="compositionally biased region" description="Basic and acidic residues" evidence="6">
    <location>
        <begin position="343"/>
        <end position="365"/>
    </location>
</feature>
<feature type="compositionally biased region" description="Basic and acidic residues" evidence="6">
    <location>
        <begin position="869"/>
        <end position="891"/>
    </location>
</feature>
<comment type="caution">
    <text evidence="9">The sequence shown here is derived from an EMBL/GenBank/DDBJ whole genome shotgun (WGS) entry which is preliminary data.</text>
</comment>
<feature type="chain" id="PRO_5043505093" description="ShKT domain-containing protein" evidence="7">
    <location>
        <begin position="21"/>
        <end position="1165"/>
    </location>
</feature>
<dbReference type="FunFam" id="2.20.100.10:FF:000001">
    <property type="entry name" value="semaphorin-5A isoform X1"/>
    <property type="match status" value="1"/>
</dbReference>
<keyword evidence="7" id="KW-0732">Signal</keyword>
<dbReference type="SUPFAM" id="SSF82895">
    <property type="entry name" value="TSP-1 type 1 repeat"/>
    <property type="match status" value="2"/>
</dbReference>
<feature type="region of interest" description="Disordered" evidence="6">
    <location>
        <begin position="1057"/>
        <end position="1076"/>
    </location>
</feature>
<accession>A0AAU9VRW8</accession>
<feature type="coiled-coil region" evidence="5">
    <location>
        <begin position="463"/>
        <end position="490"/>
    </location>
</feature>
<dbReference type="Gene3D" id="2.20.100.10">
    <property type="entry name" value="Thrombospondin type-1 (TSP1) repeat"/>
    <property type="match status" value="1"/>
</dbReference>
<feature type="region of interest" description="Disordered" evidence="6">
    <location>
        <begin position="227"/>
        <end position="254"/>
    </location>
</feature>
<dbReference type="PROSITE" id="PS51670">
    <property type="entry name" value="SHKT"/>
    <property type="match status" value="1"/>
</dbReference>
<dbReference type="GO" id="GO:0046373">
    <property type="term" value="P:L-arabinose metabolic process"/>
    <property type="evidence" value="ECO:0007669"/>
    <property type="project" value="InterPro"/>
</dbReference>
<evidence type="ECO:0000313" key="9">
    <source>
        <dbReference type="EMBL" id="CAH3034004.1"/>
    </source>
</evidence>
<evidence type="ECO:0000256" key="6">
    <source>
        <dbReference type="SAM" id="MobiDB-lite"/>
    </source>
</evidence>
<dbReference type="Pfam" id="PF05270">
    <property type="entry name" value="AbfB"/>
    <property type="match status" value="1"/>
</dbReference>
<evidence type="ECO:0000256" key="5">
    <source>
        <dbReference type="SAM" id="Coils"/>
    </source>
</evidence>
<dbReference type="InterPro" id="IPR052065">
    <property type="entry name" value="Compl_asym_regulator"/>
</dbReference>
<gene>
    <name evidence="9" type="ORF">PMEA_00010431</name>
</gene>
<name>A0AAU9VRW8_9CNID</name>
<dbReference type="Gene3D" id="2.80.10.50">
    <property type="match status" value="1"/>
</dbReference>
<dbReference type="InterPro" id="IPR036195">
    <property type="entry name" value="AbfB_ABD_sf"/>
</dbReference>
<protein>
    <recommendedName>
        <fullName evidence="8">ShKT domain-containing protein</fullName>
    </recommendedName>
</protein>
<evidence type="ECO:0000256" key="1">
    <source>
        <dbReference type="ARBA" id="ARBA00022656"/>
    </source>
</evidence>
<dbReference type="PROSITE" id="PS50092">
    <property type="entry name" value="TSP1"/>
    <property type="match status" value="2"/>
</dbReference>
<dbReference type="InterPro" id="IPR007934">
    <property type="entry name" value="AbfB_ABD"/>
</dbReference>
<dbReference type="Pfam" id="PF00090">
    <property type="entry name" value="TSP_1"/>
    <property type="match status" value="2"/>
</dbReference>
<dbReference type="PANTHER" id="PTHR22906">
    <property type="entry name" value="PROPERDIN"/>
    <property type="match status" value="1"/>
</dbReference>
<reference evidence="9 10" key="1">
    <citation type="submission" date="2022-05" db="EMBL/GenBank/DDBJ databases">
        <authorList>
            <consortium name="Genoscope - CEA"/>
            <person name="William W."/>
        </authorList>
    </citation>
    <scope>NUCLEOTIDE SEQUENCE [LARGE SCALE GENOMIC DNA]</scope>
</reference>
<dbReference type="EMBL" id="CALNXJ010000002">
    <property type="protein sequence ID" value="CAH3034004.1"/>
    <property type="molecule type" value="Genomic_DNA"/>
</dbReference>
<proteinExistence type="predicted"/>
<dbReference type="InterPro" id="IPR036383">
    <property type="entry name" value="TSP1_rpt_sf"/>
</dbReference>
<dbReference type="SMART" id="SM00254">
    <property type="entry name" value="ShKT"/>
    <property type="match status" value="1"/>
</dbReference>
<evidence type="ECO:0000256" key="2">
    <source>
        <dbReference type="ARBA" id="ARBA00022737"/>
    </source>
</evidence>
<keyword evidence="5" id="KW-0175">Coiled coil</keyword>
<dbReference type="SMART" id="SM00209">
    <property type="entry name" value="TSP1"/>
    <property type="match status" value="2"/>
</dbReference>
<dbReference type="SUPFAM" id="SSF110221">
    <property type="entry name" value="AbfB domain"/>
    <property type="match status" value="1"/>
</dbReference>
<feature type="compositionally biased region" description="Polar residues" evidence="6">
    <location>
        <begin position="560"/>
        <end position="573"/>
    </location>
</feature>
<evidence type="ECO:0000259" key="8">
    <source>
        <dbReference type="PROSITE" id="PS51670"/>
    </source>
</evidence>
<feature type="region of interest" description="Disordered" evidence="6">
    <location>
        <begin position="560"/>
        <end position="593"/>
    </location>
</feature>
<feature type="region of interest" description="Disordered" evidence="6">
    <location>
        <begin position="856"/>
        <end position="891"/>
    </location>
</feature>